<dbReference type="Pfam" id="PF12550">
    <property type="entry name" value="GCR1_C"/>
    <property type="match status" value="1"/>
</dbReference>
<feature type="compositionally biased region" description="Polar residues" evidence="1">
    <location>
        <begin position="43"/>
        <end position="54"/>
    </location>
</feature>
<feature type="region of interest" description="Disordered" evidence="1">
    <location>
        <begin position="122"/>
        <end position="166"/>
    </location>
</feature>
<feature type="compositionally biased region" description="Low complexity" evidence="1">
    <location>
        <begin position="122"/>
        <end position="132"/>
    </location>
</feature>
<reference evidence="3 4" key="1">
    <citation type="journal article" date="2013" name="PLoS Genet.">
        <title>The genome and development-dependent transcriptomes of Pyronema confluens: a window into fungal evolution.</title>
        <authorList>
            <person name="Traeger S."/>
            <person name="Altegoer F."/>
            <person name="Freitag M."/>
            <person name="Gabaldon T."/>
            <person name="Kempken F."/>
            <person name="Kumar A."/>
            <person name="Marcet-Houben M."/>
            <person name="Poggeler S."/>
            <person name="Stajich J.E."/>
            <person name="Nowrousian M."/>
        </authorList>
    </citation>
    <scope>NUCLEOTIDE SEQUENCE [LARGE SCALE GENOMIC DNA]</scope>
    <source>
        <strain evidence="4">CBS 100304</strain>
        <tissue evidence="3">Vegetative mycelium</tissue>
    </source>
</reference>
<feature type="compositionally biased region" description="Low complexity" evidence="1">
    <location>
        <begin position="369"/>
        <end position="391"/>
    </location>
</feature>
<dbReference type="OrthoDB" id="428577at2759"/>
<dbReference type="InterPro" id="IPR022210">
    <property type="entry name" value="TF_GCR1-like"/>
</dbReference>
<proteinExistence type="predicted"/>
<feature type="region of interest" description="Disordered" evidence="1">
    <location>
        <begin position="197"/>
        <end position="219"/>
    </location>
</feature>
<dbReference type="PANTHER" id="PTHR37784:SF2">
    <property type="entry name" value="HIGH-OSMOLARITY-INDUCED TRANSCRIPTION PROTEIN 1"/>
    <property type="match status" value="1"/>
</dbReference>
<dbReference type="GO" id="GO:0060963">
    <property type="term" value="P:positive regulation of ribosomal protein gene transcription by RNA polymerase II"/>
    <property type="evidence" value="ECO:0007669"/>
    <property type="project" value="TreeGrafter"/>
</dbReference>
<sequence length="587" mass="63392">MPSYPPQPVSSPHGSVFLPALTSSSESLPSGGGSRPQKRQRTHSSNSSVAGTSVGTLAGEYRAHLQYSQHMHPGHGVQGVQSVQSVQQQVQQLQQPIPSLQQQVTGGGQVQQQAVQQQVQSVQQQHQQQLHHQPSHPAVSSGAVKKQTTNGVPASGKYPTANGSYQQNMKMNGKVQQKSQQQQQSYRSPVVAHANVGSLGFGGDPGVGAGGMGLERDEDVPPSLRAREEGATETFAIPMCKDWEELSTHLQCTFNKSGDPKIMNSRGDTIARAMIPRFLLNGMLFVVAFPSGSHAPVKAPPPPPPPAPVARVQPISASNPASDLVVGINGTTNGSPSTPYSPPTAAAMATPTVYPTANNTRPPASPRVNTINTSNNINTPATATTGNNGTTPEGGASGFYRLSRNIKTVRELWEEWNNGLGPNQPSIVSLEKQFGPKWRSSTAERKFYSRRKVIIEEVNKHQKFGYTEEDALNMVEGFRGSKSLDSLSKELVKKRKGEEKDADAQGQTSTNANHAASQQQHTTQQNQIHHQQGLSAQQANQHASQQTQQVAQQQRQRQQEVGLQQRREQQRQQQQVAQSGTQGWGLS</sequence>
<evidence type="ECO:0000313" key="3">
    <source>
        <dbReference type="EMBL" id="CCX06815.1"/>
    </source>
</evidence>
<dbReference type="STRING" id="1076935.U4KYS1"/>
<gene>
    <name evidence="3" type="ORF">PCON_06402</name>
</gene>
<keyword evidence="4" id="KW-1185">Reference proteome</keyword>
<evidence type="ECO:0000259" key="2">
    <source>
        <dbReference type="Pfam" id="PF12550"/>
    </source>
</evidence>
<dbReference type="AlphaFoldDB" id="U4KYS1"/>
<protein>
    <submittedName>
        <fullName evidence="3">Similar to High-osmolarity-induced transcription protein 1 acc. no. Q6CR76</fullName>
    </submittedName>
</protein>
<feature type="compositionally biased region" description="Low complexity" evidence="1">
    <location>
        <begin position="510"/>
        <end position="564"/>
    </location>
</feature>
<dbReference type="InterPro" id="IPR052146">
    <property type="entry name" value="HOT1"/>
</dbReference>
<feature type="compositionally biased region" description="Low complexity" evidence="1">
    <location>
        <begin position="571"/>
        <end position="581"/>
    </location>
</feature>
<evidence type="ECO:0000313" key="4">
    <source>
        <dbReference type="Proteomes" id="UP000018144"/>
    </source>
</evidence>
<dbReference type="EMBL" id="HF935315">
    <property type="protein sequence ID" value="CCX06815.1"/>
    <property type="molecule type" value="Genomic_DNA"/>
</dbReference>
<feature type="domain" description="Transcription activator GCR1-like" evidence="2">
    <location>
        <begin position="400"/>
        <end position="479"/>
    </location>
</feature>
<dbReference type="eggNOG" id="ENOG502SSBX">
    <property type="taxonomic scope" value="Eukaryota"/>
</dbReference>
<feature type="region of interest" description="Disordered" evidence="1">
    <location>
        <begin position="359"/>
        <end position="397"/>
    </location>
</feature>
<dbReference type="GO" id="GO:0000978">
    <property type="term" value="F:RNA polymerase II cis-regulatory region sequence-specific DNA binding"/>
    <property type="evidence" value="ECO:0007669"/>
    <property type="project" value="TreeGrafter"/>
</dbReference>
<organism evidence="3 4">
    <name type="scientific">Pyronema omphalodes (strain CBS 100304)</name>
    <name type="common">Pyronema confluens</name>
    <dbReference type="NCBI Taxonomy" id="1076935"/>
    <lineage>
        <taxon>Eukaryota</taxon>
        <taxon>Fungi</taxon>
        <taxon>Dikarya</taxon>
        <taxon>Ascomycota</taxon>
        <taxon>Pezizomycotina</taxon>
        <taxon>Pezizomycetes</taxon>
        <taxon>Pezizales</taxon>
        <taxon>Pyronemataceae</taxon>
        <taxon>Pyronema</taxon>
    </lineage>
</organism>
<feature type="compositionally biased region" description="Basic and acidic residues" evidence="1">
    <location>
        <begin position="490"/>
        <end position="503"/>
    </location>
</feature>
<feature type="region of interest" description="Disordered" evidence="1">
    <location>
        <begin position="490"/>
        <end position="587"/>
    </location>
</feature>
<feature type="compositionally biased region" description="Low complexity" evidence="1">
    <location>
        <begin position="18"/>
        <end position="29"/>
    </location>
</feature>
<dbReference type="PANTHER" id="PTHR37784">
    <property type="entry name" value="PROTEIN MSN1"/>
    <property type="match status" value="1"/>
</dbReference>
<dbReference type="GO" id="GO:0000981">
    <property type="term" value="F:DNA-binding transcription factor activity, RNA polymerase II-specific"/>
    <property type="evidence" value="ECO:0007669"/>
    <property type="project" value="TreeGrafter"/>
</dbReference>
<dbReference type="Proteomes" id="UP000018144">
    <property type="component" value="Unassembled WGS sequence"/>
</dbReference>
<name>U4KYS1_PYROM</name>
<evidence type="ECO:0000256" key="1">
    <source>
        <dbReference type="SAM" id="MobiDB-lite"/>
    </source>
</evidence>
<feature type="region of interest" description="Disordered" evidence="1">
    <location>
        <begin position="1"/>
        <end position="54"/>
    </location>
</feature>
<accession>U4KYS1</accession>
<feature type="compositionally biased region" description="Gly residues" evidence="1">
    <location>
        <begin position="199"/>
        <end position="213"/>
    </location>
</feature>